<dbReference type="RefSeq" id="WP_219081366.1">
    <property type="nucleotide sequence ID" value="NZ_JAHBBD010000010.1"/>
</dbReference>
<evidence type="ECO:0000256" key="6">
    <source>
        <dbReference type="SAM" id="SignalP"/>
    </source>
</evidence>
<dbReference type="PANTHER" id="PTHR42953:SF1">
    <property type="entry name" value="METAL-BINDING PROTEIN HI_0362-RELATED"/>
    <property type="match status" value="1"/>
</dbReference>
<keyword evidence="2" id="KW-0813">Transport</keyword>
<feature type="region of interest" description="Disordered" evidence="5">
    <location>
        <begin position="1"/>
        <end position="21"/>
    </location>
</feature>
<feature type="signal peptide" evidence="6">
    <location>
        <begin position="1"/>
        <end position="45"/>
    </location>
</feature>
<dbReference type="PANTHER" id="PTHR42953">
    <property type="entry name" value="HIGH-AFFINITY ZINC UPTAKE SYSTEM PROTEIN ZNUA-RELATED"/>
    <property type="match status" value="1"/>
</dbReference>
<keyword evidence="3" id="KW-0479">Metal-binding</keyword>
<dbReference type="InterPro" id="IPR006311">
    <property type="entry name" value="TAT_signal"/>
</dbReference>
<proteinExistence type="predicted"/>
<dbReference type="InterPro" id="IPR050492">
    <property type="entry name" value="Bact_metal-bind_prot9"/>
</dbReference>
<comment type="subcellular location">
    <subcellularLocation>
        <location evidence="1">Cell envelope</location>
    </subcellularLocation>
</comment>
<evidence type="ECO:0000313" key="7">
    <source>
        <dbReference type="EMBL" id="MBW3082820.1"/>
    </source>
</evidence>
<dbReference type="InterPro" id="IPR006127">
    <property type="entry name" value="ZnuA-like"/>
</dbReference>
<feature type="chain" id="PRO_5047212960" evidence="6">
    <location>
        <begin position="46"/>
        <end position="342"/>
    </location>
</feature>
<evidence type="ECO:0000313" key="8">
    <source>
        <dbReference type="Proteomes" id="UP000812844"/>
    </source>
</evidence>
<accession>A0ABS6W9F1</accession>
<organism evidence="7 8">
    <name type="scientific">Bifidobacterium phasiani</name>
    <dbReference type="NCBI Taxonomy" id="2834431"/>
    <lineage>
        <taxon>Bacteria</taxon>
        <taxon>Bacillati</taxon>
        <taxon>Actinomycetota</taxon>
        <taxon>Actinomycetes</taxon>
        <taxon>Bifidobacteriales</taxon>
        <taxon>Bifidobacteriaceae</taxon>
        <taxon>Bifidobacterium</taxon>
    </lineage>
</organism>
<evidence type="ECO:0000256" key="5">
    <source>
        <dbReference type="SAM" id="MobiDB-lite"/>
    </source>
</evidence>
<evidence type="ECO:0000256" key="3">
    <source>
        <dbReference type="ARBA" id="ARBA00022723"/>
    </source>
</evidence>
<dbReference type="Pfam" id="PF01297">
    <property type="entry name" value="ZnuA"/>
    <property type="match status" value="1"/>
</dbReference>
<protein>
    <submittedName>
        <fullName evidence="7">Zinc ABC transporter substrate-binding protein</fullName>
    </submittedName>
</protein>
<comment type="caution">
    <text evidence="7">The sequence shown here is derived from an EMBL/GenBank/DDBJ whole genome shotgun (WGS) entry which is preliminary data.</text>
</comment>
<keyword evidence="8" id="KW-1185">Reference proteome</keyword>
<feature type="compositionally biased region" description="Basic and acidic residues" evidence="5">
    <location>
        <begin position="1"/>
        <end position="10"/>
    </location>
</feature>
<name>A0ABS6W9F1_9BIFI</name>
<dbReference type="EMBL" id="JAHBBD010000010">
    <property type="protein sequence ID" value="MBW3082820.1"/>
    <property type="molecule type" value="Genomic_DNA"/>
</dbReference>
<sequence>MHTPRNDTNRATHAAPSRRRRRRTAAMAATAAGLTLLAACGPATAPATDAGAVDSNTCSTTLAVTASVSQWGALARELGGPCVAVTSLIDSSVADPHDYEPTPADLAALAQADIVVLNGAGYDGWASGAQFDEERQTVISIGELMGVDGGDHDDTPEDHEGHDHGTSNPHLWFSPEAVKTAAQAIGDAYLERVADDGDAATLTGLVDDWNDDYAEFAALLDQGRAQGAARGYVATESIIGHLLDAIGAEDRTPQAYTNAVNSEAEPSAADLKAATEAVADADVDFLVTNPQEMTGFAEQLAQAAETAGKPVVAVGEQLSADQETLLGWLTSITEQILAVGGE</sequence>
<dbReference type="PROSITE" id="PS51318">
    <property type="entry name" value="TAT"/>
    <property type="match status" value="1"/>
</dbReference>
<keyword evidence="4 6" id="KW-0732">Signal</keyword>
<evidence type="ECO:0000256" key="1">
    <source>
        <dbReference type="ARBA" id="ARBA00004196"/>
    </source>
</evidence>
<dbReference type="Proteomes" id="UP000812844">
    <property type="component" value="Unassembled WGS sequence"/>
</dbReference>
<feature type="compositionally biased region" description="Basic and acidic residues" evidence="5">
    <location>
        <begin position="149"/>
        <end position="165"/>
    </location>
</feature>
<evidence type="ECO:0000256" key="4">
    <source>
        <dbReference type="ARBA" id="ARBA00022729"/>
    </source>
</evidence>
<evidence type="ECO:0000256" key="2">
    <source>
        <dbReference type="ARBA" id="ARBA00022448"/>
    </source>
</evidence>
<gene>
    <name evidence="7" type="ORF">KIH73_05440</name>
</gene>
<feature type="region of interest" description="Disordered" evidence="5">
    <location>
        <begin position="148"/>
        <end position="171"/>
    </location>
</feature>
<reference evidence="7 8" key="1">
    <citation type="submission" date="2021-05" db="EMBL/GenBank/DDBJ databases">
        <title>Phylogenetic classification of ten novel species belonging to the genus Bifidobacterium comprising B. colchicus sp. nov., B. abeli sp. nov., B. bicoloris sp. nov., B. guerezis sp. nov., B. rosaliae sp. nov., B. santillanensis sp. nov., B. argentati sp. nov., B. amazzoni sp. nov., B. pluviali sp. nov., and B. pinnaculum sp. nov.</title>
        <authorList>
            <person name="Lugli G.A."/>
            <person name="Ruiz Garcia L."/>
            <person name="Margolles A."/>
            <person name="Ventura M."/>
        </authorList>
    </citation>
    <scope>NUCLEOTIDE SEQUENCE [LARGE SCALE GENOMIC DNA]</scope>
    <source>
        <strain evidence="7 8">6T3</strain>
    </source>
</reference>